<keyword evidence="3" id="KW-1185">Reference proteome</keyword>
<evidence type="ECO:0000313" key="3">
    <source>
        <dbReference type="Proteomes" id="UP000198356"/>
    </source>
</evidence>
<dbReference type="Proteomes" id="UP000198356">
    <property type="component" value="Unassembled WGS sequence"/>
</dbReference>
<keyword evidence="1" id="KW-0812">Transmembrane</keyword>
<dbReference type="RefSeq" id="WP_089407035.1">
    <property type="nucleotide sequence ID" value="NZ_FZOU01000001.1"/>
</dbReference>
<sequence length="62" mass="6606">MKSGVVRQRLLGLLLLLLGGINVFSRVPRGGPQTVIHYIAAGAMLALGLWLIAQKPNGQTRA</sequence>
<reference evidence="2 3" key="1">
    <citation type="submission" date="2017-06" db="EMBL/GenBank/DDBJ databases">
        <authorList>
            <person name="Kim H.J."/>
            <person name="Triplett B.A."/>
        </authorList>
    </citation>
    <scope>NUCLEOTIDE SEQUENCE [LARGE SCALE GENOMIC DNA]</scope>
    <source>
        <strain evidence="2 3">DSM 18704</strain>
    </source>
</reference>
<feature type="transmembrane region" description="Helical" evidence="1">
    <location>
        <begin position="35"/>
        <end position="53"/>
    </location>
</feature>
<protein>
    <submittedName>
        <fullName evidence="2">Uncharacterized protein</fullName>
    </submittedName>
</protein>
<name>A0A239E467_9BACT</name>
<dbReference type="AlphaFoldDB" id="A0A239E467"/>
<proteinExistence type="predicted"/>
<gene>
    <name evidence="2" type="ORF">SAMN05421770_101768</name>
</gene>
<keyword evidence="1" id="KW-0472">Membrane</keyword>
<organism evidence="2 3">
    <name type="scientific">Granulicella rosea</name>
    <dbReference type="NCBI Taxonomy" id="474952"/>
    <lineage>
        <taxon>Bacteria</taxon>
        <taxon>Pseudomonadati</taxon>
        <taxon>Acidobacteriota</taxon>
        <taxon>Terriglobia</taxon>
        <taxon>Terriglobales</taxon>
        <taxon>Acidobacteriaceae</taxon>
        <taxon>Granulicella</taxon>
    </lineage>
</organism>
<accession>A0A239E467</accession>
<keyword evidence="1" id="KW-1133">Transmembrane helix</keyword>
<evidence type="ECO:0000313" key="2">
    <source>
        <dbReference type="EMBL" id="SNS38773.1"/>
    </source>
</evidence>
<evidence type="ECO:0000256" key="1">
    <source>
        <dbReference type="SAM" id="Phobius"/>
    </source>
</evidence>
<dbReference type="EMBL" id="FZOU01000001">
    <property type="protein sequence ID" value="SNS38773.1"/>
    <property type="molecule type" value="Genomic_DNA"/>
</dbReference>